<name>A0ABU3AAS7_9FLAO</name>
<dbReference type="Pfam" id="PF13489">
    <property type="entry name" value="Methyltransf_23"/>
    <property type="match status" value="1"/>
</dbReference>
<gene>
    <name evidence="1" type="ORF">RM706_08265</name>
</gene>
<dbReference type="SUPFAM" id="SSF53335">
    <property type="entry name" value="S-adenosyl-L-methionine-dependent methyltransferases"/>
    <property type="match status" value="1"/>
</dbReference>
<dbReference type="GO" id="GO:0008168">
    <property type="term" value="F:methyltransferase activity"/>
    <property type="evidence" value="ECO:0007669"/>
    <property type="project" value="UniProtKB-KW"/>
</dbReference>
<dbReference type="RefSeq" id="WP_311350584.1">
    <property type="nucleotide sequence ID" value="NZ_JAVRHR010000002.1"/>
</dbReference>
<reference evidence="1 2" key="1">
    <citation type="submission" date="2023-09" db="EMBL/GenBank/DDBJ databases">
        <authorList>
            <person name="Rey-Velasco X."/>
        </authorList>
    </citation>
    <scope>NUCLEOTIDE SEQUENCE [LARGE SCALE GENOMIC DNA]</scope>
    <source>
        <strain evidence="1 2">F388</strain>
    </source>
</reference>
<dbReference type="Proteomes" id="UP001255246">
    <property type="component" value="Unassembled WGS sequence"/>
</dbReference>
<comment type="caution">
    <text evidence="1">The sequence shown here is derived from an EMBL/GenBank/DDBJ whole genome shotgun (WGS) entry which is preliminary data.</text>
</comment>
<proteinExistence type="predicted"/>
<dbReference type="EMBL" id="JAVRHR010000002">
    <property type="protein sequence ID" value="MDT0607020.1"/>
    <property type="molecule type" value="Genomic_DNA"/>
</dbReference>
<evidence type="ECO:0000313" key="1">
    <source>
        <dbReference type="EMBL" id="MDT0607020.1"/>
    </source>
</evidence>
<dbReference type="InterPro" id="IPR029063">
    <property type="entry name" value="SAM-dependent_MTases_sf"/>
</dbReference>
<evidence type="ECO:0000313" key="2">
    <source>
        <dbReference type="Proteomes" id="UP001255246"/>
    </source>
</evidence>
<dbReference type="Gene3D" id="3.40.50.150">
    <property type="entry name" value="Vaccinia Virus protein VP39"/>
    <property type="match status" value="1"/>
</dbReference>
<keyword evidence="2" id="KW-1185">Reference proteome</keyword>
<accession>A0ABU3AAS7</accession>
<sequence>MNEIITSWELNAAEWIKTIANGSISSRQFTNKAILDAILSLDSNTIIDVGCGEGWLTTILANSGKKVVGIDAIEALLQHARSKSDVPFFKMTFEQITSGVSIPYGPFDLAVFNFCLYQKDGLTDLLAQTKNALVDTGTILIQTLHPFFLIEQQLPYESQWLQDSWKGLDGNFTNGHPWFARTFEDWHTELQGIPDTKISFKEITNTAGKPLSLIITIKKTR</sequence>
<keyword evidence="1" id="KW-0808">Transferase</keyword>
<protein>
    <submittedName>
        <fullName evidence="1">Class I SAM-dependent methyltransferase</fullName>
        <ecNumber evidence="1">2.1.-.-</ecNumber>
    </submittedName>
</protein>
<dbReference type="CDD" id="cd02440">
    <property type="entry name" value="AdoMet_MTases"/>
    <property type="match status" value="1"/>
</dbReference>
<dbReference type="PANTHER" id="PTHR43861">
    <property type="entry name" value="TRANS-ACONITATE 2-METHYLTRANSFERASE-RELATED"/>
    <property type="match status" value="1"/>
</dbReference>
<organism evidence="1 2">
    <name type="scientific">Croceitalea rosinachiae</name>
    <dbReference type="NCBI Taxonomy" id="3075596"/>
    <lineage>
        <taxon>Bacteria</taxon>
        <taxon>Pseudomonadati</taxon>
        <taxon>Bacteroidota</taxon>
        <taxon>Flavobacteriia</taxon>
        <taxon>Flavobacteriales</taxon>
        <taxon>Flavobacteriaceae</taxon>
        <taxon>Croceitalea</taxon>
    </lineage>
</organism>
<keyword evidence="1" id="KW-0489">Methyltransferase</keyword>
<dbReference type="EC" id="2.1.-.-" evidence="1"/>
<dbReference type="GO" id="GO:0032259">
    <property type="term" value="P:methylation"/>
    <property type="evidence" value="ECO:0007669"/>
    <property type="project" value="UniProtKB-KW"/>
</dbReference>